<evidence type="ECO:0000256" key="1">
    <source>
        <dbReference type="SAM" id="Phobius"/>
    </source>
</evidence>
<dbReference type="PANTHER" id="PTHR40465:SF1">
    <property type="entry name" value="DUF6534 DOMAIN-CONTAINING PROTEIN"/>
    <property type="match status" value="1"/>
</dbReference>
<keyword evidence="1" id="KW-0812">Transmembrane</keyword>
<dbReference type="Proteomes" id="UP000217790">
    <property type="component" value="Unassembled WGS sequence"/>
</dbReference>
<dbReference type="OMA" id="ENSIDTM"/>
<protein>
    <recommendedName>
        <fullName evidence="2">DUF6534 domain-containing protein</fullName>
    </recommendedName>
</protein>
<feature type="transmembrane region" description="Helical" evidence="1">
    <location>
        <begin position="20"/>
        <end position="39"/>
    </location>
</feature>
<feature type="transmembrane region" description="Helical" evidence="1">
    <location>
        <begin position="168"/>
        <end position="190"/>
    </location>
</feature>
<feature type="transmembrane region" description="Helical" evidence="1">
    <location>
        <begin position="92"/>
        <end position="115"/>
    </location>
</feature>
<feature type="transmembrane region" description="Helical" evidence="1">
    <location>
        <begin position="127"/>
        <end position="148"/>
    </location>
</feature>
<dbReference type="InterPro" id="IPR045339">
    <property type="entry name" value="DUF6534"/>
</dbReference>
<dbReference type="PANTHER" id="PTHR40465">
    <property type="entry name" value="CHROMOSOME 1, WHOLE GENOME SHOTGUN SEQUENCE"/>
    <property type="match status" value="1"/>
</dbReference>
<name>A0A2H3E2H9_ARMGA</name>
<gene>
    <name evidence="3" type="ORF">ARMGADRAFT_1026879</name>
</gene>
<feature type="transmembrane region" description="Helical" evidence="1">
    <location>
        <begin position="51"/>
        <end position="72"/>
    </location>
</feature>
<evidence type="ECO:0000313" key="3">
    <source>
        <dbReference type="EMBL" id="PBK97338.1"/>
    </source>
</evidence>
<feature type="domain" description="DUF6534" evidence="2">
    <location>
        <begin position="176"/>
        <end position="262"/>
    </location>
</feature>
<dbReference type="OrthoDB" id="2971182at2759"/>
<dbReference type="STRING" id="47427.A0A2H3E2H9"/>
<keyword evidence="4" id="KW-1185">Reference proteome</keyword>
<reference evidence="4" key="1">
    <citation type="journal article" date="2017" name="Nat. Ecol. Evol.">
        <title>Genome expansion and lineage-specific genetic innovations in the forest pathogenic fungi Armillaria.</title>
        <authorList>
            <person name="Sipos G."/>
            <person name="Prasanna A.N."/>
            <person name="Walter M.C."/>
            <person name="O'Connor E."/>
            <person name="Balint B."/>
            <person name="Krizsan K."/>
            <person name="Kiss B."/>
            <person name="Hess J."/>
            <person name="Varga T."/>
            <person name="Slot J."/>
            <person name="Riley R."/>
            <person name="Boka B."/>
            <person name="Rigling D."/>
            <person name="Barry K."/>
            <person name="Lee J."/>
            <person name="Mihaltcheva S."/>
            <person name="LaButti K."/>
            <person name="Lipzen A."/>
            <person name="Waldron R."/>
            <person name="Moloney N.M."/>
            <person name="Sperisen C."/>
            <person name="Kredics L."/>
            <person name="Vagvoelgyi C."/>
            <person name="Patrignani A."/>
            <person name="Fitzpatrick D."/>
            <person name="Nagy I."/>
            <person name="Doyle S."/>
            <person name="Anderson J.B."/>
            <person name="Grigoriev I.V."/>
            <person name="Gueldener U."/>
            <person name="Muensterkoetter M."/>
            <person name="Nagy L.G."/>
        </authorList>
    </citation>
    <scope>NUCLEOTIDE SEQUENCE [LARGE SCALE GENOMIC DNA]</scope>
    <source>
        <strain evidence="4">Ar21-2</strain>
    </source>
</reference>
<dbReference type="AlphaFoldDB" id="A0A2H3E2H9"/>
<sequence length="367" mass="41220">MSSSALFFSENSIDTMWGPGFIGFIVSVGLYGLTISQTLHYYQYYYREDELTLKLLVLLIFSLDSFHVYTTAHSFWRYFIEGRIGSTLGNALPWQLIASLMTTYVITFIVQSYYGYRVFKVSRHNKIILGAICFFALVQLASGAAFVAEEINASVNSRTDIFSNSAVLILELSSTVLGDLLITCATVWYLRAERTGMQMTEKLVHRLVVHAINMGMVGGVVALIQLIVFVARRREMLFFAPNLVVSKCYVNSLLATLNARHSIRDARDAWMDDDNAHGGIVLHRVGNHSSAGLWGRHKTPMDTKELRHRRFRLAMQKHADSMSMATAGDEEIPHDRKYADRGDAKSALKNYEIKAQGSVFVMGDLAA</sequence>
<keyword evidence="1" id="KW-0472">Membrane</keyword>
<dbReference type="InParanoid" id="A0A2H3E2H9"/>
<evidence type="ECO:0000259" key="2">
    <source>
        <dbReference type="Pfam" id="PF20152"/>
    </source>
</evidence>
<feature type="transmembrane region" description="Helical" evidence="1">
    <location>
        <begin position="211"/>
        <end position="231"/>
    </location>
</feature>
<accession>A0A2H3E2H9</accession>
<proteinExistence type="predicted"/>
<organism evidence="3 4">
    <name type="scientific">Armillaria gallica</name>
    <name type="common">Bulbous honey fungus</name>
    <name type="synonym">Armillaria bulbosa</name>
    <dbReference type="NCBI Taxonomy" id="47427"/>
    <lineage>
        <taxon>Eukaryota</taxon>
        <taxon>Fungi</taxon>
        <taxon>Dikarya</taxon>
        <taxon>Basidiomycota</taxon>
        <taxon>Agaricomycotina</taxon>
        <taxon>Agaricomycetes</taxon>
        <taxon>Agaricomycetidae</taxon>
        <taxon>Agaricales</taxon>
        <taxon>Marasmiineae</taxon>
        <taxon>Physalacriaceae</taxon>
        <taxon>Armillaria</taxon>
    </lineage>
</organism>
<dbReference type="Pfam" id="PF20152">
    <property type="entry name" value="DUF6534"/>
    <property type="match status" value="1"/>
</dbReference>
<keyword evidence="1" id="KW-1133">Transmembrane helix</keyword>
<dbReference type="EMBL" id="KZ293649">
    <property type="protein sequence ID" value="PBK97338.1"/>
    <property type="molecule type" value="Genomic_DNA"/>
</dbReference>
<evidence type="ECO:0000313" key="4">
    <source>
        <dbReference type="Proteomes" id="UP000217790"/>
    </source>
</evidence>